<accession>A0A0A9AXQ5</accession>
<dbReference type="GO" id="GO:0008270">
    <property type="term" value="F:zinc ion binding"/>
    <property type="evidence" value="ECO:0007669"/>
    <property type="project" value="UniProtKB-UniRule"/>
</dbReference>
<dbReference type="Pfam" id="PF10551">
    <property type="entry name" value="MULE"/>
    <property type="match status" value="1"/>
</dbReference>
<organism evidence="3">
    <name type="scientific">Arundo donax</name>
    <name type="common">Giant reed</name>
    <name type="synonym">Donax arundinaceus</name>
    <dbReference type="NCBI Taxonomy" id="35708"/>
    <lineage>
        <taxon>Eukaryota</taxon>
        <taxon>Viridiplantae</taxon>
        <taxon>Streptophyta</taxon>
        <taxon>Embryophyta</taxon>
        <taxon>Tracheophyta</taxon>
        <taxon>Spermatophyta</taxon>
        <taxon>Magnoliopsida</taxon>
        <taxon>Liliopsida</taxon>
        <taxon>Poales</taxon>
        <taxon>Poaceae</taxon>
        <taxon>PACMAD clade</taxon>
        <taxon>Arundinoideae</taxon>
        <taxon>Arundineae</taxon>
        <taxon>Arundo</taxon>
    </lineage>
</organism>
<sequence length="65" mass="7571">MSGKKPKTILTDQCAAIINAVEKVFPDSIHRLCIWHVSKCCYTFESYFPRFQNISKRLCKVCFLL</sequence>
<evidence type="ECO:0000313" key="3">
    <source>
        <dbReference type="EMBL" id="JAD51882.1"/>
    </source>
</evidence>
<reference evidence="3" key="1">
    <citation type="submission" date="2014-09" db="EMBL/GenBank/DDBJ databases">
        <authorList>
            <person name="Magalhaes I.L.F."/>
            <person name="Oliveira U."/>
            <person name="Santos F.R."/>
            <person name="Vidigal T.H.D.A."/>
            <person name="Brescovit A.D."/>
            <person name="Santos A.J."/>
        </authorList>
    </citation>
    <scope>NUCLEOTIDE SEQUENCE</scope>
    <source>
        <tissue evidence="3">Shoot tissue taken approximately 20 cm above the soil surface</tissue>
    </source>
</reference>
<keyword evidence="1" id="KW-0862">Zinc</keyword>
<comment type="subcellular location">
    <subcellularLocation>
        <location evidence="1">Nucleus</location>
    </subcellularLocation>
</comment>
<dbReference type="PANTHER" id="PTHR31669:SF281">
    <property type="entry name" value="PROTEIN FAR1-RELATED SEQUENCE"/>
    <property type="match status" value="1"/>
</dbReference>
<evidence type="ECO:0000259" key="2">
    <source>
        <dbReference type="Pfam" id="PF10551"/>
    </source>
</evidence>
<feature type="domain" description="MULE transposase" evidence="2">
    <location>
        <begin position="1"/>
        <end position="39"/>
    </location>
</feature>
<dbReference type="InterPro" id="IPR031052">
    <property type="entry name" value="FHY3/FAR1"/>
</dbReference>
<keyword evidence="1" id="KW-0539">Nucleus</keyword>
<comment type="function">
    <text evidence="1">Putative transcription activator involved in regulating light control of development.</text>
</comment>
<comment type="similarity">
    <text evidence="1">Belongs to the FHY3/FAR1 family.</text>
</comment>
<dbReference type="PANTHER" id="PTHR31669">
    <property type="entry name" value="PROTEIN FAR1-RELATED SEQUENCE 10-RELATED"/>
    <property type="match status" value="1"/>
</dbReference>
<reference evidence="3" key="2">
    <citation type="journal article" date="2015" name="Data Brief">
        <title>Shoot transcriptome of the giant reed, Arundo donax.</title>
        <authorList>
            <person name="Barrero R.A."/>
            <person name="Guerrero F.D."/>
            <person name="Moolhuijzen P."/>
            <person name="Goolsby J.A."/>
            <person name="Tidwell J."/>
            <person name="Bellgard S.E."/>
            <person name="Bellgard M.I."/>
        </authorList>
    </citation>
    <scope>NUCLEOTIDE SEQUENCE</scope>
    <source>
        <tissue evidence="3">Shoot tissue taken approximately 20 cm above the soil surface</tissue>
    </source>
</reference>
<dbReference type="AlphaFoldDB" id="A0A0A9AXQ5"/>
<keyword evidence="1" id="KW-0863">Zinc-finger</keyword>
<dbReference type="GO" id="GO:0005634">
    <property type="term" value="C:nucleus"/>
    <property type="evidence" value="ECO:0007669"/>
    <property type="project" value="UniProtKB-SubCell"/>
</dbReference>
<dbReference type="InterPro" id="IPR018289">
    <property type="entry name" value="MULE_transposase_dom"/>
</dbReference>
<name>A0A0A9AXQ5_ARUDO</name>
<dbReference type="EMBL" id="GBRH01246013">
    <property type="protein sequence ID" value="JAD51882.1"/>
    <property type="molecule type" value="Transcribed_RNA"/>
</dbReference>
<protein>
    <recommendedName>
        <fullName evidence="1">Protein FAR1-RELATED SEQUENCE</fullName>
    </recommendedName>
</protein>
<proteinExistence type="inferred from homology"/>
<evidence type="ECO:0000256" key="1">
    <source>
        <dbReference type="RuleBase" id="RU367018"/>
    </source>
</evidence>
<keyword evidence="1" id="KW-0479">Metal-binding</keyword>
<dbReference type="GO" id="GO:0006355">
    <property type="term" value="P:regulation of DNA-templated transcription"/>
    <property type="evidence" value="ECO:0007669"/>
    <property type="project" value="UniProtKB-UniRule"/>
</dbReference>